<dbReference type="AlphaFoldDB" id="A0A174PP20"/>
<dbReference type="PROSITE" id="PS00629">
    <property type="entry name" value="IMP_1"/>
    <property type="match status" value="1"/>
</dbReference>
<dbReference type="PRINTS" id="PR00377">
    <property type="entry name" value="IMPHPHTASES"/>
</dbReference>
<dbReference type="InterPro" id="IPR000760">
    <property type="entry name" value="Inositol_monophosphatase-like"/>
</dbReference>
<name>A0A174PP20_BACT4</name>
<keyword evidence="5 9" id="KW-0479">Metal-binding</keyword>
<comment type="cofactor">
    <cofactor evidence="9 10">
        <name>Mg(2+)</name>
        <dbReference type="ChEBI" id="CHEBI:18420"/>
    </cofactor>
</comment>
<dbReference type="Gene3D" id="3.40.190.80">
    <property type="match status" value="1"/>
</dbReference>
<keyword evidence="6 9" id="KW-0378">Hydrolase</keyword>
<sequence>MEQKYVMAAIDAALKAGERILSIYEDPRSDFEIERKADNSPLTIADRKAHEAIVAILNETPFPVLSEEGKHMDYAVRRGWDTLWIVDPLDGTKEFIKRNGEFTVNIALVQNAVPVMGVIYVPVKKELYFAVEGTGAYKCSGIVGLEDEGVTLQQMIEKSERMPLADTRDHFIAVASRSHLTPETETYIADLKKKHGSVELISSGSSIKICLVAEGKADVYPRFAPTMEWDTAAGHAIARAAGMEVYQAGKEEPLRYNKEDLLNPWFIVEAKREH</sequence>
<dbReference type="GO" id="GO:0008441">
    <property type="term" value="F:3'(2'),5'-bisphosphate nucleotidase activity"/>
    <property type="evidence" value="ECO:0007669"/>
    <property type="project" value="UniProtKB-UniRule"/>
</dbReference>
<comment type="function">
    <text evidence="9">Converts adenosine-3',5'-bisphosphate (PAP) to AMP.</text>
</comment>
<feature type="binding site" evidence="9 10">
    <location>
        <position position="90"/>
    </location>
    <ligand>
        <name>Mg(2+)</name>
        <dbReference type="ChEBI" id="CHEBI:18420"/>
        <label>2</label>
    </ligand>
</feature>
<dbReference type="EC" id="3.1.3.7" evidence="9"/>
<dbReference type="InterPro" id="IPR006240">
    <property type="entry name" value="CysQ"/>
</dbReference>
<feature type="binding site" evidence="10">
    <location>
        <position position="89"/>
    </location>
    <ligand>
        <name>Mg(2+)</name>
        <dbReference type="ChEBI" id="CHEBI:18420"/>
        <label>1</label>
        <note>catalytic</note>
    </ligand>
</feature>
<gene>
    <name evidence="9 11" type="primary">cysQ</name>
    <name evidence="11" type="ORF">ERS852557_01237</name>
</gene>
<keyword evidence="8 9" id="KW-0472">Membrane</keyword>
<evidence type="ECO:0000256" key="1">
    <source>
        <dbReference type="ARBA" id="ARBA00001625"/>
    </source>
</evidence>
<dbReference type="GO" id="GO:0050427">
    <property type="term" value="P:3'-phosphoadenosine 5'-phosphosulfate metabolic process"/>
    <property type="evidence" value="ECO:0007669"/>
    <property type="project" value="TreeGrafter"/>
</dbReference>
<feature type="binding site" evidence="9">
    <location>
        <position position="230"/>
    </location>
    <ligand>
        <name>Mg(2+)</name>
        <dbReference type="ChEBI" id="CHEBI:18420"/>
        <label>2</label>
    </ligand>
</feature>
<evidence type="ECO:0000256" key="8">
    <source>
        <dbReference type="ARBA" id="ARBA00023136"/>
    </source>
</evidence>
<dbReference type="GO" id="GO:0005886">
    <property type="term" value="C:plasma membrane"/>
    <property type="evidence" value="ECO:0007669"/>
    <property type="project" value="UniProtKB-SubCell"/>
</dbReference>
<dbReference type="Gene3D" id="3.30.540.10">
    <property type="entry name" value="Fructose-1,6-Bisphosphatase, subunit A, domain 1"/>
    <property type="match status" value="1"/>
</dbReference>
<dbReference type="CDD" id="cd01638">
    <property type="entry name" value="CysQ"/>
    <property type="match status" value="1"/>
</dbReference>
<accession>A0A174PP20</accession>
<evidence type="ECO:0000256" key="5">
    <source>
        <dbReference type="ARBA" id="ARBA00022723"/>
    </source>
</evidence>
<comment type="similarity">
    <text evidence="2 9">Belongs to the inositol monophosphatase superfamily. CysQ family.</text>
</comment>
<dbReference type="PANTHER" id="PTHR43028">
    <property type="entry name" value="3'(2'),5'-BISPHOSPHATE NUCLEOTIDASE 1"/>
    <property type="match status" value="1"/>
</dbReference>
<evidence type="ECO:0000256" key="3">
    <source>
        <dbReference type="ARBA" id="ARBA00022475"/>
    </source>
</evidence>
<dbReference type="EMBL" id="CZBI01000001">
    <property type="protein sequence ID" value="CUP62773.1"/>
    <property type="molecule type" value="Genomic_DNA"/>
</dbReference>
<evidence type="ECO:0000313" key="11">
    <source>
        <dbReference type="EMBL" id="CUP62773.1"/>
    </source>
</evidence>
<feature type="binding site" evidence="9">
    <location>
        <position position="67"/>
    </location>
    <ligand>
        <name>Mg(2+)</name>
        <dbReference type="ChEBI" id="CHEBI:18420"/>
        <label>1</label>
    </ligand>
</feature>
<evidence type="ECO:0000256" key="7">
    <source>
        <dbReference type="ARBA" id="ARBA00022842"/>
    </source>
</evidence>
<evidence type="ECO:0000313" key="12">
    <source>
        <dbReference type="Proteomes" id="UP000095541"/>
    </source>
</evidence>
<dbReference type="SUPFAM" id="SSF56655">
    <property type="entry name" value="Carbohydrate phosphatase"/>
    <property type="match status" value="1"/>
</dbReference>
<protein>
    <recommendedName>
        <fullName evidence="9">3'(2'),5'-bisphosphate nucleotidase CysQ</fullName>
        <ecNumber evidence="9">3.1.3.7</ecNumber>
    </recommendedName>
    <alternativeName>
        <fullName evidence="9">3'(2'),5-bisphosphonucleoside 3'(2')-phosphohydrolase</fullName>
    </alternativeName>
    <alternativeName>
        <fullName evidence="9">3'-phosphoadenosine 5'-phosphate phosphatase</fullName>
        <shortName evidence="9">PAP phosphatase</shortName>
    </alternativeName>
</protein>
<keyword evidence="3 9" id="KW-1003">Cell membrane</keyword>
<dbReference type="Pfam" id="PF00459">
    <property type="entry name" value="Inositol_P"/>
    <property type="match status" value="1"/>
</dbReference>
<proteinExistence type="inferred from homology"/>
<dbReference type="Proteomes" id="UP000095541">
    <property type="component" value="Unassembled WGS sequence"/>
</dbReference>
<evidence type="ECO:0000256" key="10">
    <source>
        <dbReference type="PIRSR" id="PIRSR600760-2"/>
    </source>
</evidence>
<evidence type="ECO:0000256" key="2">
    <source>
        <dbReference type="ARBA" id="ARBA00005289"/>
    </source>
</evidence>
<dbReference type="GO" id="GO:0000103">
    <property type="term" value="P:sulfate assimilation"/>
    <property type="evidence" value="ECO:0007669"/>
    <property type="project" value="TreeGrafter"/>
</dbReference>
<feature type="binding site" evidence="9">
    <location>
        <position position="87"/>
    </location>
    <ligand>
        <name>Mg(2+)</name>
        <dbReference type="ChEBI" id="CHEBI:18420"/>
        <label>2</label>
    </ligand>
</feature>
<evidence type="ECO:0000256" key="9">
    <source>
        <dbReference type="HAMAP-Rule" id="MF_02095"/>
    </source>
</evidence>
<feature type="binding site" evidence="9">
    <location>
        <begin position="89"/>
        <end position="92"/>
    </location>
    <ligand>
        <name>substrate</name>
    </ligand>
</feature>
<dbReference type="NCBIfam" id="TIGR01331">
    <property type="entry name" value="bisphos_cysQ"/>
    <property type="match status" value="1"/>
</dbReference>
<organism evidence="11 12">
    <name type="scientific">Bacteroides thetaiotaomicron</name>
    <dbReference type="NCBI Taxonomy" id="818"/>
    <lineage>
        <taxon>Bacteria</taxon>
        <taxon>Pseudomonadati</taxon>
        <taxon>Bacteroidota</taxon>
        <taxon>Bacteroidia</taxon>
        <taxon>Bacteroidales</taxon>
        <taxon>Bacteroidaceae</taxon>
        <taxon>Bacteroides</taxon>
    </lineage>
</organism>
<dbReference type="RefSeq" id="WP_055217455.1">
    <property type="nucleotide sequence ID" value="NZ_CZBI01000001.1"/>
</dbReference>
<keyword evidence="4" id="KW-0997">Cell inner membrane</keyword>
<evidence type="ECO:0000256" key="6">
    <source>
        <dbReference type="ARBA" id="ARBA00022801"/>
    </source>
</evidence>
<feature type="binding site" evidence="10">
    <location>
        <position position="230"/>
    </location>
    <ligand>
        <name>Mg(2+)</name>
        <dbReference type="ChEBI" id="CHEBI:18420"/>
        <label>1</label>
        <note>catalytic</note>
    </ligand>
</feature>
<dbReference type="FunFam" id="3.40.190.80:FF:000005">
    <property type="entry name" value="3'(2'),5'-bisphosphate nucleotidase CysQ"/>
    <property type="match status" value="1"/>
</dbReference>
<keyword evidence="7 9" id="KW-0460">Magnesium</keyword>
<dbReference type="FunFam" id="3.30.540.10:FF:000007">
    <property type="entry name" value="3'(2'),5'-bisphosphate nucleotidase CysQ"/>
    <property type="match status" value="1"/>
</dbReference>
<dbReference type="HAMAP" id="MF_02095">
    <property type="entry name" value="CysQ"/>
    <property type="match status" value="1"/>
</dbReference>
<comment type="catalytic activity">
    <reaction evidence="1 9">
        <text>adenosine 3',5'-bisphosphate + H2O = AMP + phosphate</text>
        <dbReference type="Rhea" id="RHEA:10040"/>
        <dbReference type="ChEBI" id="CHEBI:15377"/>
        <dbReference type="ChEBI" id="CHEBI:43474"/>
        <dbReference type="ChEBI" id="CHEBI:58343"/>
        <dbReference type="ChEBI" id="CHEBI:456215"/>
        <dbReference type="EC" id="3.1.3.7"/>
    </reaction>
</comment>
<comment type="subcellular location">
    <subcellularLocation>
        <location evidence="9">Cell membrane</location>
        <topology evidence="9">Peripheral membrane protein</topology>
        <orientation evidence="9">Cytoplasmic side</orientation>
    </subcellularLocation>
</comment>
<dbReference type="InterPro" id="IPR020583">
    <property type="entry name" value="Inositol_monoP_metal-BS"/>
</dbReference>
<feature type="binding site" evidence="10">
    <location>
        <position position="67"/>
    </location>
    <ligand>
        <name>Mg(2+)</name>
        <dbReference type="ChEBI" id="CHEBI:18420"/>
        <label>1</label>
        <note>catalytic</note>
    </ligand>
</feature>
<reference evidence="11 12" key="1">
    <citation type="submission" date="2015-09" db="EMBL/GenBank/DDBJ databases">
        <authorList>
            <consortium name="Pathogen Informatics"/>
        </authorList>
    </citation>
    <scope>NUCLEOTIDE SEQUENCE [LARGE SCALE GENOMIC DNA]</scope>
    <source>
        <strain evidence="11 12">2789STDY5834945</strain>
    </source>
</reference>
<dbReference type="PANTHER" id="PTHR43028:SF5">
    <property type="entry name" value="3'(2'),5'-BISPHOSPHATE NUCLEOTIDASE 1"/>
    <property type="match status" value="1"/>
</dbReference>
<evidence type="ECO:0000256" key="4">
    <source>
        <dbReference type="ARBA" id="ARBA00022519"/>
    </source>
</evidence>
<feature type="binding site" evidence="9">
    <location>
        <position position="89"/>
    </location>
    <ligand>
        <name>Mg(2+)</name>
        <dbReference type="ChEBI" id="CHEBI:18420"/>
        <label>1</label>
    </ligand>
</feature>
<dbReference type="InterPro" id="IPR050725">
    <property type="entry name" value="CysQ/Inositol_MonoPase"/>
</dbReference>
<feature type="binding site" evidence="9">
    <location>
        <position position="67"/>
    </location>
    <ligand>
        <name>substrate</name>
    </ligand>
</feature>
<dbReference type="GO" id="GO:0000287">
    <property type="term" value="F:magnesium ion binding"/>
    <property type="evidence" value="ECO:0007669"/>
    <property type="project" value="UniProtKB-UniRule"/>
</dbReference>
<feature type="binding site" evidence="9">
    <location>
        <position position="230"/>
    </location>
    <ligand>
        <name>substrate</name>
    </ligand>
</feature>
<feature type="binding site" evidence="9">
    <location>
        <position position="87"/>
    </location>
    <ligand>
        <name>Mg(2+)</name>
        <dbReference type="ChEBI" id="CHEBI:18420"/>
        <label>1</label>
    </ligand>
</feature>
<feature type="binding site" evidence="10">
    <location>
        <position position="87"/>
    </location>
    <ligand>
        <name>Mg(2+)</name>
        <dbReference type="ChEBI" id="CHEBI:18420"/>
        <label>1</label>
        <note>catalytic</note>
    </ligand>
</feature>